<feature type="signal peptide" evidence="2">
    <location>
        <begin position="1"/>
        <end position="21"/>
    </location>
</feature>
<sequence length="160" mass="17336">MQNKLWRLAAGAMMVAGLAGCSTLTDTVSQTWNKTWSSLGGKAPAESKTPRASVRAGLQPSQESSRWQGLYSLEGETGRFQECTSGQIIPVLAEGDSVLLEQAYLNTRSHVSATMLAEVVGRVQERPVADPVLARQGRKMLALRVERFVALSSKTDCAWP</sequence>
<proteinExistence type="predicted"/>
<dbReference type="InterPro" id="IPR033450">
    <property type="entry name" value="NlpE_C"/>
</dbReference>
<dbReference type="RefSeq" id="WP_369339569.1">
    <property type="nucleotide sequence ID" value="NZ_JBFYGN010000020.1"/>
</dbReference>
<feature type="chain" id="PRO_5046357825" description="NlpE C-terminal OB domain-containing protein" evidence="2">
    <location>
        <begin position="22"/>
        <end position="160"/>
    </location>
</feature>
<dbReference type="EMBL" id="JBFYGN010000020">
    <property type="protein sequence ID" value="MEX8194385.1"/>
    <property type="molecule type" value="Genomic_DNA"/>
</dbReference>
<feature type="region of interest" description="Disordered" evidence="1">
    <location>
        <begin position="36"/>
        <end position="61"/>
    </location>
</feature>
<feature type="domain" description="NlpE C-terminal OB" evidence="3">
    <location>
        <begin position="63"/>
        <end position="157"/>
    </location>
</feature>
<evidence type="ECO:0000259" key="3">
    <source>
        <dbReference type="Pfam" id="PF17185"/>
    </source>
</evidence>
<gene>
    <name evidence="4" type="ORF">AB6724_16250</name>
</gene>
<dbReference type="InterPro" id="IPR038139">
    <property type="entry name" value="NlpE_C_sf"/>
</dbReference>
<keyword evidence="2" id="KW-0732">Signal</keyword>
<evidence type="ECO:0000256" key="2">
    <source>
        <dbReference type="SAM" id="SignalP"/>
    </source>
</evidence>
<keyword evidence="5" id="KW-1185">Reference proteome</keyword>
<dbReference type="Proteomes" id="UP001561046">
    <property type="component" value="Unassembled WGS sequence"/>
</dbReference>
<organism evidence="4 5">
    <name type="scientific">Comamonas guangdongensis</name>
    <dbReference type="NCBI Taxonomy" id="510515"/>
    <lineage>
        <taxon>Bacteria</taxon>
        <taxon>Pseudomonadati</taxon>
        <taxon>Pseudomonadota</taxon>
        <taxon>Betaproteobacteria</taxon>
        <taxon>Burkholderiales</taxon>
        <taxon>Comamonadaceae</taxon>
        <taxon>Comamonas</taxon>
    </lineage>
</organism>
<evidence type="ECO:0000313" key="4">
    <source>
        <dbReference type="EMBL" id="MEX8194385.1"/>
    </source>
</evidence>
<dbReference type="Pfam" id="PF17185">
    <property type="entry name" value="NlpE_C"/>
    <property type="match status" value="1"/>
</dbReference>
<name>A0ABV3ZYA4_9BURK</name>
<dbReference type="Gene3D" id="2.40.50.540">
    <property type="match status" value="1"/>
</dbReference>
<evidence type="ECO:0000313" key="5">
    <source>
        <dbReference type="Proteomes" id="UP001561046"/>
    </source>
</evidence>
<reference evidence="4 5" key="1">
    <citation type="journal article" date="2013" name="Int. J. Syst. Evol. Microbiol.">
        <title>Comamonas guangdongensis sp. nov., isolated from subterranean forest sediment, and emended description of the genus Comamonas.</title>
        <authorList>
            <person name="Zhang J."/>
            <person name="Wang Y."/>
            <person name="Zhou S."/>
            <person name="Wu C."/>
            <person name="He J."/>
            <person name="Li F."/>
        </authorList>
    </citation>
    <scope>NUCLEOTIDE SEQUENCE [LARGE SCALE GENOMIC DNA]</scope>
    <source>
        <strain evidence="4 5">CCTCC AB2011133</strain>
    </source>
</reference>
<comment type="caution">
    <text evidence="4">The sequence shown here is derived from an EMBL/GenBank/DDBJ whole genome shotgun (WGS) entry which is preliminary data.</text>
</comment>
<dbReference type="PROSITE" id="PS51257">
    <property type="entry name" value="PROKAR_LIPOPROTEIN"/>
    <property type="match status" value="1"/>
</dbReference>
<protein>
    <recommendedName>
        <fullName evidence="3">NlpE C-terminal OB domain-containing protein</fullName>
    </recommendedName>
</protein>
<evidence type="ECO:0000256" key="1">
    <source>
        <dbReference type="SAM" id="MobiDB-lite"/>
    </source>
</evidence>
<accession>A0ABV3ZYA4</accession>